<evidence type="ECO:0000313" key="5">
    <source>
        <dbReference type="Proteomes" id="UP001210609"/>
    </source>
</evidence>
<evidence type="ECO:0000313" key="2">
    <source>
        <dbReference type="EMBL" id="GFE20141.1"/>
    </source>
</evidence>
<dbReference type="EMBL" id="CP114202">
    <property type="protein sequence ID" value="WAT94983.1"/>
    <property type="molecule type" value="Genomic_DNA"/>
</dbReference>
<evidence type="ECO:0000256" key="1">
    <source>
        <dbReference type="SAM" id="MobiDB-lite"/>
    </source>
</evidence>
<dbReference type="RefSeq" id="WP_159484213.1">
    <property type="nucleotide sequence ID" value="NZ_BLIP01000001.1"/>
</dbReference>
<proteinExistence type="predicted"/>
<feature type="region of interest" description="Disordered" evidence="1">
    <location>
        <begin position="30"/>
        <end position="51"/>
    </location>
</feature>
<organism evidence="2 4">
    <name type="scientific">Streptomyces nigrescens</name>
    <dbReference type="NCBI Taxonomy" id="1920"/>
    <lineage>
        <taxon>Bacteria</taxon>
        <taxon>Bacillati</taxon>
        <taxon>Actinomycetota</taxon>
        <taxon>Actinomycetes</taxon>
        <taxon>Kitasatosporales</taxon>
        <taxon>Streptomycetaceae</taxon>
        <taxon>Streptomyces</taxon>
    </lineage>
</organism>
<evidence type="ECO:0000313" key="3">
    <source>
        <dbReference type="EMBL" id="WAT94983.1"/>
    </source>
</evidence>
<keyword evidence="5" id="KW-1185">Reference proteome</keyword>
<dbReference type="Proteomes" id="UP000429552">
    <property type="component" value="Unassembled WGS sequence"/>
</dbReference>
<name>A0A640TCD8_STRNI</name>
<evidence type="ECO:0000313" key="4">
    <source>
        <dbReference type="Proteomes" id="UP000429552"/>
    </source>
</evidence>
<reference evidence="2 4" key="1">
    <citation type="submission" date="2019-12" db="EMBL/GenBank/DDBJ databases">
        <title>Whole genome shotgun sequence of Streptomyces libani subsp. libani NBRC 13452.</title>
        <authorList>
            <person name="Ichikawa N."/>
            <person name="Kimura A."/>
            <person name="Kitahashi Y."/>
            <person name="Komaki H."/>
            <person name="Tamura T."/>
        </authorList>
    </citation>
    <scope>NUCLEOTIDE SEQUENCE [LARGE SCALE GENOMIC DNA]</scope>
    <source>
        <strain evidence="2 4">NBRC 13452</strain>
    </source>
</reference>
<protein>
    <submittedName>
        <fullName evidence="2">Uncharacterized protein</fullName>
    </submittedName>
</protein>
<accession>A0A640TCD8</accession>
<dbReference type="Proteomes" id="UP001210609">
    <property type="component" value="Chromosome"/>
</dbReference>
<reference evidence="3 5" key="2">
    <citation type="submission" date="2022-12" db="EMBL/GenBank/DDBJ databases">
        <authorList>
            <person name="Ruckert C."/>
            <person name="Busche T."/>
            <person name="Kalinowski J."/>
            <person name="Wittmann C."/>
        </authorList>
    </citation>
    <scope>NUCLEOTIDE SEQUENCE [LARGE SCALE GENOMIC DNA]</scope>
    <source>
        <strain evidence="3 5">DSM 40555</strain>
    </source>
</reference>
<dbReference type="AlphaFoldDB" id="A0A640TCD8"/>
<sequence length="51" mass="5422">MSPITPRAVDPDFARPFADGLVESFEAYCDRIGETPTGQPAADPPNEEAAT</sequence>
<dbReference type="EMBL" id="BLIP01000001">
    <property type="protein sequence ID" value="GFE20141.1"/>
    <property type="molecule type" value="Genomic_DNA"/>
</dbReference>
<gene>
    <name evidence="2" type="ORF">Sliba_05940</name>
    <name evidence="3" type="ORF">STRLI_000656</name>
</gene>